<accession>A0ABS9V5A4</accession>
<feature type="domain" description="FecR protein" evidence="1">
    <location>
        <begin position="106"/>
        <end position="193"/>
    </location>
</feature>
<dbReference type="Gene3D" id="3.55.50.30">
    <property type="match status" value="1"/>
</dbReference>
<dbReference type="Proteomes" id="UP001165489">
    <property type="component" value="Unassembled WGS sequence"/>
</dbReference>
<gene>
    <name evidence="3" type="ORF">MM239_19355</name>
</gene>
<name>A0ABS9V5A4_9BACT</name>
<organism evidence="3 4">
    <name type="scientific">Belliella filtrata</name>
    <dbReference type="NCBI Taxonomy" id="2923435"/>
    <lineage>
        <taxon>Bacteria</taxon>
        <taxon>Pseudomonadati</taxon>
        <taxon>Bacteroidota</taxon>
        <taxon>Cytophagia</taxon>
        <taxon>Cytophagales</taxon>
        <taxon>Cyclobacteriaceae</taxon>
        <taxon>Belliella</taxon>
    </lineage>
</organism>
<dbReference type="InterPro" id="IPR032508">
    <property type="entry name" value="FecR_C"/>
</dbReference>
<protein>
    <submittedName>
        <fullName evidence="3">FecR family protein</fullName>
    </submittedName>
</protein>
<proteinExistence type="predicted"/>
<evidence type="ECO:0000259" key="2">
    <source>
        <dbReference type="Pfam" id="PF16344"/>
    </source>
</evidence>
<dbReference type="InterPro" id="IPR006860">
    <property type="entry name" value="FecR"/>
</dbReference>
<evidence type="ECO:0000259" key="1">
    <source>
        <dbReference type="Pfam" id="PF04773"/>
    </source>
</evidence>
<dbReference type="RefSeq" id="WP_241349985.1">
    <property type="nucleotide sequence ID" value="NZ_JAKZGP010000086.1"/>
</dbReference>
<evidence type="ECO:0000313" key="3">
    <source>
        <dbReference type="EMBL" id="MCH7411553.1"/>
    </source>
</evidence>
<dbReference type="PANTHER" id="PTHR30273:SF2">
    <property type="entry name" value="PROTEIN FECR"/>
    <property type="match status" value="1"/>
</dbReference>
<feature type="domain" description="Protein FecR C-terminal" evidence="2">
    <location>
        <begin position="238"/>
        <end position="304"/>
    </location>
</feature>
<evidence type="ECO:0000313" key="4">
    <source>
        <dbReference type="Proteomes" id="UP001165489"/>
    </source>
</evidence>
<comment type="caution">
    <text evidence="3">The sequence shown here is derived from an EMBL/GenBank/DDBJ whole genome shotgun (WGS) entry which is preliminary data.</text>
</comment>
<sequence length="310" mass="35478">MTELEFKELLKKVIDGKANPMERSLVDTFYEKLGASEEVGTDSTVNLKRNKENIFRELNLPTDAKNKKHLSSKSWLKIAASFFAFTLLSALVILHLDQNYYENTHTSMLEVELPDGSQVLLYPNAKLKYKQSYLTKDRVLELEGDAFFDIQKIGNSKLLLHFGPSMLEVLGTSFQVASNDNGISQVMLFSGLVSVIPHSNTEKILIRPGEVLRYDSEHPQQDYTVRLMVDQDNHKETFNIDGIPLKSLMRIIDMKFGTTTKFSEKKIERLLIGGQFTFEDLEDTLAQISFIHNLKITIKDDQLMIYEENN</sequence>
<dbReference type="PANTHER" id="PTHR30273">
    <property type="entry name" value="PERIPLASMIC SIGNAL SENSOR AND SIGMA FACTOR ACTIVATOR FECR-RELATED"/>
    <property type="match status" value="1"/>
</dbReference>
<keyword evidence="4" id="KW-1185">Reference proteome</keyword>
<dbReference type="Pfam" id="PF16344">
    <property type="entry name" value="FecR_C"/>
    <property type="match status" value="1"/>
</dbReference>
<dbReference type="Pfam" id="PF04773">
    <property type="entry name" value="FecR"/>
    <property type="match status" value="1"/>
</dbReference>
<dbReference type="Gene3D" id="2.60.120.1440">
    <property type="match status" value="1"/>
</dbReference>
<dbReference type="EMBL" id="JAKZGP010000086">
    <property type="protein sequence ID" value="MCH7411553.1"/>
    <property type="molecule type" value="Genomic_DNA"/>
</dbReference>
<reference evidence="3" key="1">
    <citation type="submission" date="2022-03" db="EMBL/GenBank/DDBJ databases">
        <title>De novo assembled genomes of Belliella spp. (Cyclobacteriaceae) strains.</title>
        <authorList>
            <person name="Szabo A."/>
            <person name="Korponai K."/>
            <person name="Felfoldi T."/>
        </authorList>
    </citation>
    <scope>NUCLEOTIDE SEQUENCE</scope>
    <source>
        <strain evidence="3">DSM 111904</strain>
    </source>
</reference>
<dbReference type="InterPro" id="IPR012373">
    <property type="entry name" value="Ferrdict_sens_TM"/>
</dbReference>